<accession>A0A914YH89</accession>
<protein>
    <submittedName>
        <fullName evidence="2">Uncharacterized protein</fullName>
    </submittedName>
</protein>
<dbReference type="InterPro" id="IPR036085">
    <property type="entry name" value="PAZ_dom_sf"/>
</dbReference>
<proteinExistence type="predicted"/>
<evidence type="ECO:0000313" key="1">
    <source>
        <dbReference type="Proteomes" id="UP000887577"/>
    </source>
</evidence>
<dbReference type="WBParaSite" id="PSU_v2.g16678.t1">
    <property type="protein sequence ID" value="PSU_v2.g16678.t1"/>
    <property type="gene ID" value="PSU_v2.g16678"/>
</dbReference>
<dbReference type="SUPFAM" id="SSF101690">
    <property type="entry name" value="PAZ domain"/>
    <property type="match status" value="1"/>
</dbReference>
<keyword evidence="1" id="KW-1185">Reference proteome</keyword>
<dbReference type="AlphaFoldDB" id="A0A914YH89"/>
<organism evidence="1 2">
    <name type="scientific">Panagrolaimus superbus</name>
    <dbReference type="NCBI Taxonomy" id="310955"/>
    <lineage>
        <taxon>Eukaryota</taxon>
        <taxon>Metazoa</taxon>
        <taxon>Ecdysozoa</taxon>
        <taxon>Nematoda</taxon>
        <taxon>Chromadorea</taxon>
        <taxon>Rhabditida</taxon>
        <taxon>Tylenchina</taxon>
        <taxon>Panagrolaimomorpha</taxon>
        <taxon>Panagrolaimoidea</taxon>
        <taxon>Panagrolaimidae</taxon>
        <taxon>Panagrolaimus</taxon>
    </lineage>
</organism>
<sequence length="321" mass="36800">MCTEVIASLSDTRGIQVHAKSDQKIPPECVDLMNEVFQNLQVYIPYESNEKNHFYYKIVEILPKSATSYFLQKKGKKVPIIADCEKLYKIKIQYPGMNAVLIKCKKGKEYRVPLEIVVLSDKPQRVHASASYISTHLSERLKELAALVPGKRWEYICDAAGKFHAALMDKPDKSNLLKEIGLELNDIPITVNARVLDPPVDTYSKDDETLAIPYQNPVEYVLVDFSKNNNDENDNVEENVNHLMEKMREKFGISITYTQVFFKFKYNANSGDENVLKDLETVVQWHTENKPKKAGRKLIYIVVIENAHKSTNLHGKRYLSS</sequence>
<reference evidence="2" key="1">
    <citation type="submission" date="2022-11" db="UniProtKB">
        <authorList>
            <consortium name="WormBaseParasite"/>
        </authorList>
    </citation>
    <scope>IDENTIFICATION</scope>
</reference>
<name>A0A914YH89_9BILA</name>
<dbReference type="PANTHER" id="PTHR22891">
    <property type="entry name" value="EUKARYOTIC TRANSLATION INITIATION FACTOR 2C"/>
    <property type="match status" value="1"/>
</dbReference>
<dbReference type="Proteomes" id="UP000887577">
    <property type="component" value="Unplaced"/>
</dbReference>
<evidence type="ECO:0000313" key="2">
    <source>
        <dbReference type="WBParaSite" id="PSU_v2.g16678.t1"/>
    </source>
</evidence>